<organism evidence="2 3">
    <name type="scientific">Elysia chlorotica</name>
    <name type="common">Eastern emerald elysia</name>
    <name type="synonym">Sea slug</name>
    <dbReference type="NCBI Taxonomy" id="188477"/>
    <lineage>
        <taxon>Eukaryota</taxon>
        <taxon>Metazoa</taxon>
        <taxon>Spiralia</taxon>
        <taxon>Lophotrochozoa</taxon>
        <taxon>Mollusca</taxon>
        <taxon>Gastropoda</taxon>
        <taxon>Heterobranchia</taxon>
        <taxon>Euthyneura</taxon>
        <taxon>Panpulmonata</taxon>
        <taxon>Sacoglossa</taxon>
        <taxon>Placobranchoidea</taxon>
        <taxon>Plakobranchidae</taxon>
        <taxon>Elysia</taxon>
    </lineage>
</organism>
<dbReference type="Proteomes" id="UP000271974">
    <property type="component" value="Unassembled WGS sequence"/>
</dbReference>
<feature type="region of interest" description="Disordered" evidence="1">
    <location>
        <begin position="565"/>
        <end position="608"/>
    </location>
</feature>
<gene>
    <name evidence="2" type="ORF">EGW08_022596</name>
</gene>
<proteinExistence type="predicted"/>
<evidence type="ECO:0000313" key="2">
    <source>
        <dbReference type="EMBL" id="RUS69645.1"/>
    </source>
</evidence>
<keyword evidence="3" id="KW-1185">Reference proteome</keyword>
<accession>A0A3S0ZKQ1</accession>
<name>A0A3S0ZKQ1_ELYCH</name>
<evidence type="ECO:0000313" key="3">
    <source>
        <dbReference type="Proteomes" id="UP000271974"/>
    </source>
</evidence>
<feature type="region of interest" description="Disordered" evidence="1">
    <location>
        <begin position="152"/>
        <end position="172"/>
    </location>
</feature>
<dbReference type="AlphaFoldDB" id="A0A3S0ZKQ1"/>
<comment type="caution">
    <text evidence="2">The sequence shown here is derived from an EMBL/GenBank/DDBJ whole genome shotgun (WGS) entry which is preliminary data.</text>
</comment>
<sequence>MRSTVKTDASLFDRSDVNTLDTNKLRLNNLDILQQKLQGQQPCPSVNSGVICSSHDTLSTLSSSSNQYLRILLNQASQRDDPLLSTSASSSILSTTVSSVANGPAESYVIDLEPGRSTLETTTLQTIIPEQRIDISDQQKSRINSFTPSKLFSSSLHPRKSEPACNDIQSPRENSLLRPNVQQGLKISVLENHTSMLDEADKLVTTENLLNKCTDGAFLQDKTRTLPSYTEALSSIIQSQHHHIKREILTPGNAGDALIRTLPSQIFSQDHATLLHRDEHMDVRFVPYSSLGQLNSLNCTEIDIANLYKQSIFSRNVISLPHQSLDSCKKLDLDQLSPKSNLNEQLTSLFDNLVPSSKAGENNRTRDISILPVSKTLPFQNGVQPLNRQFQKADNIIRNTPSPSQFLSNVHSDSGAIVFGSKNSAEVKPGVLHNSDELYLAPKTPPASFSGVPTAYIMAQTGTGKDGINSLLAIPVIDGGQLPNALSGLQPFAFAPHSMAHSIVKDAVDPIFSTLKQQSIEGDVQLPEVLQMGTLAHQNLEPTLREEIKDQYENKHKCNHKVLLEEANTGSIDDKGNASSSSTQEREMKSKPGRPQGRVGRDDSKLTANKEMKLLTENTLFPGVYTSILKLPWSSRTRNKAKAKTVSQMRKEAQAIELAKEKLHGSHKNVLADIDCKNAITISDKHATCENHEKRNNIGIQENYSETQQVQDDLKVKFPRLDEVFRQSYALQQTLQRKSGNSTEKLELSNNNSLLTSLGYLNGLQSQLFQNATFPSLSRLTAVQFQKALEASPLASLNGSSEHPCDSDLILNAKRHSKEVSNTVSIDVSNQEDLNTFCDSPQSLAQDCLEASEEVRGALTLSGKQFAGRNFVCYPLRVLHPIHTDDVDGHPNLQISQLQSLPLSTRTILKILVVQSPHWKRGKVQP</sequence>
<protein>
    <submittedName>
        <fullName evidence="2">Uncharacterized protein</fullName>
    </submittedName>
</protein>
<reference evidence="2 3" key="1">
    <citation type="submission" date="2019-01" db="EMBL/GenBank/DDBJ databases">
        <title>A draft genome assembly of the solar-powered sea slug Elysia chlorotica.</title>
        <authorList>
            <person name="Cai H."/>
            <person name="Li Q."/>
            <person name="Fang X."/>
            <person name="Li J."/>
            <person name="Curtis N.E."/>
            <person name="Altenburger A."/>
            <person name="Shibata T."/>
            <person name="Feng M."/>
            <person name="Maeda T."/>
            <person name="Schwartz J.A."/>
            <person name="Shigenobu S."/>
            <person name="Lundholm N."/>
            <person name="Nishiyama T."/>
            <person name="Yang H."/>
            <person name="Hasebe M."/>
            <person name="Li S."/>
            <person name="Pierce S.K."/>
            <person name="Wang J."/>
        </authorList>
    </citation>
    <scope>NUCLEOTIDE SEQUENCE [LARGE SCALE GENOMIC DNA]</scope>
    <source>
        <strain evidence="2">EC2010</strain>
        <tissue evidence="2">Whole organism of an adult</tissue>
    </source>
</reference>
<dbReference type="EMBL" id="RQTK01001615">
    <property type="protein sequence ID" value="RUS69645.1"/>
    <property type="molecule type" value="Genomic_DNA"/>
</dbReference>
<feature type="compositionally biased region" description="Basic and acidic residues" evidence="1">
    <location>
        <begin position="599"/>
        <end position="608"/>
    </location>
</feature>
<evidence type="ECO:0000256" key="1">
    <source>
        <dbReference type="SAM" id="MobiDB-lite"/>
    </source>
</evidence>
<dbReference type="OrthoDB" id="8823111at2759"/>